<sequence length="370" mass="39902">MLKGPQPTGRPPGWLKEEKIMTTLETAPGTPVAEPTPQEQGAALLGQIAGYMAVRTVEMGIRSGLIRFVADNPGSTANEIADRMDLDDLYVSVWCRGGFGAGILDRQGDGFVLAPHMATLLLDETSPAFMGGLFPLVRQPEMFDRFAANLDSGARLWWDDTSPDWIDSVKGASKPFNTRLIPGGLSQIEGLAERLHLGGRIVDTACGAGQGLIKLAQSFPQCDIVGVDGDQHSIDQARAEVRDAGLADRVTLVCSPLEDMVLDTPAALIINNLSMHECRDIDAVTERIKAALEPGGWFVISDFPFPSTDEGLRTVPGRVMSGVQFFEAQIDDQLLPRVAYDLLLDKHGFTGLGSFPMTPMHAVTYARTPG</sequence>
<feature type="domain" description="Methyltransferase" evidence="1">
    <location>
        <begin position="198"/>
        <end position="304"/>
    </location>
</feature>
<proteinExistence type="predicted"/>
<dbReference type="SUPFAM" id="SSF53335">
    <property type="entry name" value="S-adenosyl-L-methionine-dependent methyltransferases"/>
    <property type="match status" value="1"/>
</dbReference>
<organism evidence="2 3">
    <name type="scientific">Arthrobacter oryzae</name>
    <dbReference type="NCBI Taxonomy" id="409290"/>
    <lineage>
        <taxon>Bacteria</taxon>
        <taxon>Bacillati</taxon>
        <taxon>Actinomycetota</taxon>
        <taxon>Actinomycetes</taxon>
        <taxon>Micrococcales</taxon>
        <taxon>Micrococcaceae</taxon>
        <taxon>Arthrobacter</taxon>
    </lineage>
</organism>
<dbReference type="OrthoDB" id="3382693at2"/>
<dbReference type="EMBL" id="RBED01000001">
    <property type="protein sequence ID" value="RNL63861.1"/>
    <property type="molecule type" value="Genomic_DNA"/>
</dbReference>
<dbReference type="PANTHER" id="PTHR45128">
    <property type="entry name" value="METHYLTRANSFERASE TYPE 11"/>
    <property type="match status" value="1"/>
</dbReference>
<protein>
    <submittedName>
        <fullName evidence="2">Class I SAM-dependent methyltransferase</fullName>
    </submittedName>
</protein>
<dbReference type="InterPro" id="IPR053173">
    <property type="entry name" value="SAM-binding_MTase"/>
</dbReference>
<keyword evidence="2" id="KW-0489">Methyltransferase</keyword>
<evidence type="ECO:0000313" key="2">
    <source>
        <dbReference type="EMBL" id="RNL63861.1"/>
    </source>
</evidence>
<keyword evidence="2" id="KW-0808">Transferase</keyword>
<dbReference type="Gene3D" id="3.40.50.150">
    <property type="entry name" value="Vaccinia Virus protein VP39"/>
    <property type="match status" value="1"/>
</dbReference>
<name>A0A3N0CKR4_9MICC</name>
<dbReference type="InterPro" id="IPR025714">
    <property type="entry name" value="Methyltranfer_dom"/>
</dbReference>
<dbReference type="Proteomes" id="UP000273807">
    <property type="component" value="Unassembled WGS sequence"/>
</dbReference>
<evidence type="ECO:0000259" key="1">
    <source>
        <dbReference type="Pfam" id="PF13847"/>
    </source>
</evidence>
<accession>A0A3N0CKR4</accession>
<evidence type="ECO:0000313" key="3">
    <source>
        <dbReference type="Proteomes" id="UP000273807"/>
    </source>
</evidence>
<dbReference type="GO" id="GO:0032259">
    <property type="term" value="P:methylation"/>
    <property type="evidence" value="ECO:0007669"/>
    <property type="project" value="UniProtKB-KW"/>
</dbReference>
<comment type="caution">
    <text evidence="2">The sequence shown here is derived from an EMBL/GenBank/DDBJ whole genome shotgun (WGS) entry which is preliminary data.</text>
</comment>
<dbReference type="GO" id="GO:0008168">
    <property type="term" value="F:methyltransferase activity"/>
    <property type="evidence" value="ECO:0007669"/>
    <property type="project" value="UniProtKB-KW"/>
</dbReference>
<dbReference type="Pfam" id="PF13847">
    <property type="entry name" value="Methyltransf_31"/>
    <property type="match status" value="1"/>
</dbReference>
<keyword evidence="3" id="KW-1185">Reference proteome</keyword>
<reference evidence="2 3" key="1">
    <citation type="submission" date="2018-10" db="EMBL/GenBank/DDBJ databases">
        <title>Genome sequencing of Arthrobacter oryzae TNB02.</title>
        <authorList>
            <person name="Cho Y.-J."/>
            <person name="Cho A."/>
            <person name="Kim O.-S."/>
        </authorList>
    </citation>
    <scope>NUCLEOTIDE SEQUENCE [LARGE SCALE GENOMIC DNA]</scope>
    <source>
        <strain evidence="2 3">TNB02</strain>
    </source>
</reference>
<dbReference type="CDD" id="cd02440">
    <property type="entry name" value="AdoMet_MTases"/>
    <property type="match status" value="1"/>
</dbReference>
<dbReference type="AlphaFoldDB" id="A0A3N0CKR4"/>
<gene>
    <name evidence="2" type="ORF">D7003_00300</name>
</gene>
<dbReference type="InterPro" id="IPR029063">
    <property type="entry name" value="SAM-dependent_MTases_sf"/>
</dbReference>